<dbReference type="PRINTS" id="PR00869">
    <property type="entry name" value="DNAPOLX"/>
</dbReference>
<dbReference type="FunFam" id="3.30.210.10:FF:000001">
    <property type="entry name" value="DNA polymerase lambda"/>
    <property type="match status" value="1"/>
</dbReference>
<evidence type="ECO:0000256" key="11">
    <source>
        <dbReference type="ARBA" id="ARBA00022763"/>
    </source>
</evidence>
<dbReference type="InterPro" id="IPR010996">
    <property type="entry name" value="HHH_MUS81"/>
</dbReference>
<gene>
    <name evidence="20" type="ORF">LTR77_009518</name>
</gene>
<dbReference type="Gene3D" id="3.30.460.10">
    <property type="entry name" value="Beta Polymerase, domain 2"/>
    <property type="match status" value="1"/>
</dbReference>
<dbReference type="RefSeq" id="XP_064655050.1">
    <property type="nucleotide sequence ID" value="XM_064806745.1"/>
</dbReference>
<dbReference type="EC" id="2.7.7.7" evidence="4"/>
<evidence type="ECO:0000256" key="13">
    <source>
        <dbReference type="ARBA" id="ARBA00023204"/>
    </source>
</evidence>
<evidence type="ECO:0000259" key="19">
    <source>
        <dbReference type="PROSITE" id="PS50172"/>
    </source>
</evidence>
<dbReference type="InterPro" id="IPR002054">
    <property type="entry name" value="DNA-dir_DNA_pol_X"/>
</dbReference>
<dbReference type="SUPFAM" id="SSF81301">
    <property type="entry name" value="Nucleotidyltransferase"/>
    <property type="match status" value="1"/>
</dbReference>
<dbReference type="InterPro" id="IPR036420">
    <property type="entry name" value="BRCT_dom_sf"/>
</dbReference>
<reference evidence="20 21" key="1">
    <citation type="submission" date="2023-08" db="EMBL/GenBank/DDBJ databases">
        <title>Black Yeasts Isolated from many extreme environments.</title>
        <authorList>
            <person name="Coleine C."/>
            <person name="Stajich J.E."/>
            <person name="Selbmann L."/>
        </authorList>
    </citation>
    <scope>NUCLEOTIDE SEQUENCE [LARGE SCALE GENOMIC DNA]</scope>
    <source>
        <strain evidence="20 21">CCFEE 5935</strain>
    </source>
</reference>
<dbReference type="Pfam" id="PF14792">
    <property type="entry name" value="DNA_pol_B_palm"/>
    <property type="match status" value="1"/>
</dbReference>
<evidence type="ECO:0000256" key="12">
    <source>
        <dbReference type="ARBA" id="ARBA00022932"/>
    </source>
</evidence>
<keyword evidence="13" id="KW-0234">DNA repair</keyword>
<dbReference type="InterPro" id="IPR027421">
    <property type="entry name" value="DNA_pol_lamdba_lyase_dom_sf"/>
</dbReference>
<dbReference type="PROSITE" id="PS50172">
    <property type="entry name" value="BRCT"/>
    <property type="match status" value="1"/>
</dbReference>
<accession>A0AAV9NXW6</accession>
<evidence type="ECO:0000256" key="15">
    <source>
        <dbReference type="ARBA" id="ARBA00023242"/>
    </source>
</evidence>
<dbReference type="GeneID" id="89930849"/>
<keyword evidence="11" id="KW-0227">DNA damage</keyword>
<feature type="domain" description="BRCT" evidence="19">
    <location>
        <begin position="136"/>
        <end position="232"/>
    </location>
</feature>
<evidence type="ECO:0000256" key="4">
    <source>
        <dbReference type="ARBA" id="ARBA00012417"/>
    </source>
</evidence>
<evidence type="ECO:0000256" key="5">
    <source>
        <dbReference type="ARBA" id="ARBA00016513"/>
    </source>
</evidence>
<keyword evidence="8" id="KW-0548">Nucleotidyltransferase</keyword>
<evidence type="ECO:0000256" key="18">
    <source>
        <dbReference type="SAM" id="MobiDB-lite"/>
    </source>
</evidence>
<dbReference type="GO" id="GO:0005634">
    <property type="term" value="C:nucleus"/>
    <property type="evidence" value="ECO:0007669"/>
    <property type="project" value="UniProtKB-SubCell"/>
</dbReference>
<evidence type="ECO:0000256" key="16">
    <source>
        <dbReference type="ARBA" id="ARBA00049244"/>
    </source>
</evidence>
<dbReference type="InterPro" id="IPR022312">
    <property type="entry name" value="DNA_pol_X"/>
</dbReference>
<dbReference type="GO" id="GO:0003677">
    <property type="term" value="F:DNA binding"/>
    <property type="evidence" value="ECO:0007669"/>
    <property type="project" value="InterPro"/>
</dbReference>
<evidence type="ECO:0000256" key="10">
    <source>
        <dbReference type="ARBA" id="ARBA00022723"/>
    </source>
</evidence>
<feature type="region of interest" description="Disordered" evidence="18">
    <location>
        <begin position="1"/>
        <end position="135"/>
    </location>
</feature>
<evidence type="ECO:0000256" key="6">
    <source>
        <dbReference type="ARBA" id="ARBA00022634"/>
    </source>
</evidence>
<dbReference type="GO" id="GO:0006303">
    <property type="term" value="P:double-strand break repair via nonhomologous end joining"/>
    <property type="evidence" value="ECO:0007669"/>
    <property type="project" value="TreeGrafter"/>
</dbReference>
<dbReference type="InterPro" id="IPR001357">
    <property type="entry name" value="BRCT_dom"/>
</dbReference>
<dbReference type="GO" id="GO:0016829">
    <property type="term" value="F:lyase activity"/>
    <property type="evidence" value="ECO:0007669"/>
    <property type="project" value="UniProtKB-KW"/>
</dbReference>
<dbReference type="GO" id="GO:0003887">
    <property type="term" value="F:DNA-directed DNA polymerase activity"/>
    <property type="evidence" value="ECO:0007669"/>
    <property type="project" value="UniProtKB-KW"/>
</dbReference>
<comment type="cofactor">
    <cofactor evidence="1">
        <name>Mn(2+)</name>
        <dbReference type="ChEBI" id="CHEBI:29035"/>
    </cofactor>
</comment>
<dbReference type="FunFam" id="1.10.150.20:FF:000010">
    <property type="entry name" value="DNA polymerase lambda"/>
    <property type="match status" value="1"/>
</dbReference>
<evidence type="ECO:0000256" key="1">
    <source>
        <dbReference type="ARBA" id="ARBA00001936"/>
    </source>
</evidence>
<dbReference type="SUPFAM" id="SSF81585">
    <property type="entry name" value="PsbU/PolX domain-like"/>
    <property type="match status" value="1"/>
</dbReference>
<evidence type="ECO:0000256" key="14">
    <source>
        <dbReference type="ARBA" id="ARBA00023239"/>
    </source>
</evidence>
<dbReference type="EMBL" id="JAVRRT010000018">
    <property type="protein sequence ID" value="KAK5164854.1"/>
    <property type="molecule type" value="Genomic_DNA"/>
</dbReference>
<comment type="similarity">
    <text evidence="3">Belongs to the DNA polymerase type-X family.</text>
</comment>
<keyword evidence="9" id="KW-0235">DNA replication</keyword>
<evidence type="ECO:0000313" key="21">
    <source>
        <dbReference type="Proteomes" id="UP001337655"/>
    </source>
</evidence>
<feature type="active site" description="Nucleophile; Schiff-base intermediate with DNA; for 5'-dRP lyase activity" evidence="17">
    <location>
        <position position="449"/>
    </location>
</feature>
<dbReference type="FunFam" id="1.10.150.110:FF:000005">
    <property type="entry name" value="DNA polymerase POL4"/>
    <property type="match status" value="1"/>
</dbReference>
<keyword evidence="14" id="KW-0456">Lyase</keyword>
<dbReference type="CDD" id="cd00141">
    <property type="entry name" value="NT_POLXc"/>
    <property type="match status" value="1"/>
</dbReference>
<evidence type="ECO:0000256" key="3">
    <source>
        <dbReference type="ARBA" id="ARBA00008323"/>
    </source>
</evidence>
<comment type="subcellular location">
    <subcellularLocation>
        <location evidence="2">Nucleus</location>
    </subcellularLocation>
</comment>
<comment type="catalytic activity">
    <reaction evidence="16">
        <text>DNA(n) + a 2'-deoxyribonucleoside 5'-triphosphate = DNA(n+1) + diphosphate</text>
        <dbReference type="Rhea" id="RHEA:22508"/>
        <dbReference type="Rhea" id="RHEA-COMP:17339"/>
        <dbReference type="Rhea" id="RHEA-COMP:17340"/>
        <dbReference type="ChEBI" id="CHEBI:33019"/>
        <dbReference type="ChEBI" id="CHEBI:61560"/>
        <dbReference type="ChEBI" id="CHEBI:173112"/>
        <dbReference type="EC" id="2.7.7.7"/>
    </reaction>
</comment>
<dbReference type="Proteomes" id="UP001337655">
    <property type="component" value="Unassembled WGS sequence"/>
</dbReference>
<feature type="compositionally biased region" description="Basic and acidic residues" evidence="18">
    <location>
        <begin position="1"/>
        <end position="17"/>
    </location>
</feature>
<evidence type="ECO:0000256" key="17">
    <source>
        <dbReference type="PIRSR" id="PIRSR622312-50"/>
    </source>
</evidence>
<protein>
    <recommendedName>
        <fullName evidence="5">DNA polymerase lambda</fullName>
        <ecNumber evidence="4">2.7.7.7</ecNumber>
    </recommendedName>
</protein>
<feature type="region of interest" description="Disordered" evidence="18">
    <location>
        <begin position="241"/>
        <end position="314"/>
    </location>
</feature>
<dbReference type="InterPro" id="IPR037160">
    <property type="entry name" value="DNA_Pol_thumb_sf"/>
</dbReference>
<name>A0AAV9NXW6_9PEZI</name>
<dbReference type="AlphaFoldDB" id="A0AAV9NXW6"/>
<feature type="compositionally biased region" description="Polar residues" evidence="18">
    <location>
        <begin position="304"/>
        <end position="314"/>
    </location>
</feature>
<keyword evidence="12" id="KW-0239">DNA-directed DNA polymerase</keyword>
<keyword evidence="6" id="KW-0237">DNA synthesis</keyword>
<dbReference type="Gene3D" id="3.30.210.10">
    <property type="entry name" value="DNA polymerase, thumb domain"/>
    <property type="match status" value="1"/>
</dbReference>
<dbReference type="InterPro" id="IPR002008">
    <property type="entry name" value="DNA_pol_X_beta-like"/>
</dbReference>
<keyword evidence="10" id="KW-0479">Metal-binding</keyword>
<dbReference type="Gene3D" id="1.10.150.20">
    <property type="entry name" value="5' to 3' exonuclease, C-terminal subdomain"/>
    <property type="match status" value="1"/>
</dbReference>
<organism evidence="20 21">
    <name type="scientific">Saxophila tyrrhenica</name>
    <dbReference type="NCBI Taxonomy" id="1690608"/>
    <lineage>
        <taxon>Eukaryota</taxon>
        <taxon>Fungi</taxon>
        <taxon>Dikarya</taxon>
        <taxon>Ascomycota</taxon>
        <taxon>Pezizomycotina</taxon>
        <taxon>Dothideomycetes</taxon>
        <taxon>Dothideomycetidae</taxon>
        <taxon>Mycosphaerellales</taxon>
        <taxon>Extremaceae</taxon>
        <taxon>Saxophila</taxon>
    </lineage>
</organism>
<dbReference type="Pfam" id="PF14716">
    <property type="entry name" value="HHH_8"/>
    <property type="match status" value="1"/>
</dbReference>
<dbReference type="Pfam" id="PF14791">
    <property type="entry name" value="DNA_pol_B_thumb"/>
    <property type="match status" value="1"/>
</dbReference>
<dbReference type="SUPFAM" id="SSF52113">
    <property type="entry name" value="BRCT domain"/>
    <property type="match status" value="1"/>
</dbReference>
<keyword evidence="21" id="KW-1185">Reference proteome</keyword>
<sequence>MGKEDDEALQRKRELYRTLDSLAHSDDDEPDPGRKSSMEAMARAVRPKPTTQKSAQGLQRSTSDSTNGNRAAGRPGERSLSGIPPTASQAHAKLTSRHTFSGVSGDAPAVNASKAAVPSMAGTKRKRKEDASKVPENQQIFKGLSFFFFPNNDKHPARKIRIAKAAEFGAVWAKDFDESVSRIIVDKGMEYKFLLKFLKRETIPSHIAVVSEDYTAECIAYKILLDPQQPRFRIKGHPTAVEARPVSASSEKSLELKSAGKSVTAREPETPSASGHSDAVPVSPSANEQGTRGDLQAEPPAVAAQTSKPTTSNIVSTDELDAAISQARELQHVPLDQDEEASSRPASSGGPDTDDEDAVTPTKPKSKYRGIQDKFQCMQKHTSGKAENPNATTIAILQQMADYYGKIGDEWRTRAYRKAMGTLRNHPAKVWTRAEALALPQIGERLATKIEEIAYTNRLRRLENAKAEPSDQTLQAFTQIYGVGYAQASKWVDAGYKTVDEVLAKAELTTNQWIGIEHYEDFNTRIPRAEVERHGAVVKKTLHKIDPAFEVIVGGSYRRGSATSGDIDCIITRPNTGAGRIREVILGQLIPKLLAQNFLVAELAITSRDDGSKWHGASQLPPSTPDATPLPWRRIDFLLVPSDELGAALIYFTGNDIFNRSMRLLAGTKGMRLNQRGLYKDVIRGKGREKLSEGTLVEGKDERRIFEVLGVPWRPPEHRIC</sequence>
<evidence type="ECO:0000256" key="2">
    <source>
        <dbReference type="ARBA" id="ARBA00004123"/>
    </source>
</evidence>
<evidence type="ECO:0000256" key="8">
    <source>
        <dbReference type="ARBA" id="ARBA00022695"/>
    </source>
</evidence>
<dbReference type="PANTHER" id="PTHR11276">
    <property type="entry name" value="DNA POLYMERASE TYPE-X FAMILY MEMBER"/>
    <property type="match status" value="1"/>
</dbReference>
<feature type="compositionally biased region" description="Low complexity" evidence="18">
    <location>
        <begin position="247"/>
        <end position="259"/>
    </location>
</feature>
<dbReference type="PANTHER" id="PTHR11276:SF28">
    <property type="entry name" value="DNA POLYMERASE LAMBDA"/>
    <property type="match status" value="1"/>
</dbReference>
<dbReference type="Pfam" id="PF10391">
    <property type="entry name" value="DNA_pol_lambd_f"/>
    <property type="match status" value="1"/>
</dbReference>
<dbReference type="InterPro" id="IPR018944">
    <property type="entry name" value="DNA_pol_lambd_fingers_domain"/>
</dbReference>
<dbReference type="GO" id="GO:0046872">
    <property type="term" value="F:metal ion binding"/>
    <property type="evidence" value="ECO:0007669"/>
    <property type="project" value="UniProtKB-KW"/>
</dbReference>
<dbReference type="Gene3D" id="1.10.150.110">
    <property type="entry name" value="DNA polymerase beta, N-terminal domain-like"/>
    <property type="match status" value="1"/>
</dbReference>
<keyword evidence="15" id="KW-0539">Nucleus</keyword>
<feature type="region of interest" description="Disordered" evidence="18">
    <location>
        <begin position="332"/>
        <end position="367"/>
    </location>
</feature>
<evidence type="ECO:0000313" key="20">
    <source>
        <dbReference type="EMBL" id="KAK5164854.1"/>
    </source>
</evidence>
<dbReference type="InterPro" id="IPR028207">
    <property type="entry name" value="DNA_pol_B_palm_palm"/>
</dbReference>
<evidence type="ECO:0000256" key="9">
    <source>
        <dbReference type="ARBA" id="ARBA00022705"/>
    </source>
</evidence>
<comment type="caution">
    <text evidence="20">The sequence shown here is derived from an EMBL/GenBank/DDBJ whole genome shotgun (WGS) entry which is preliminary data.</text>
</comment>
<dbReference type="PRINTS" id="PR00870">
    <property type="entry name" value="DNAPOLXBETA"/>
</dbReference>
<dbReference type="SMART" id="SM00483">
    <property type="entry name" value="POLXc"/>
    <property type="match status" value="1"/>
</dbReference>
<dbReference type="InterPro" id="IPR043519">
    <property type="entry name" value="NT_sf"/>
</dbReference>
<feature type="compositionally biased region" description="Polar residues" evidence="18">
    <location>
        <begin position="49"/>
        <end position="69"/>
    </location>
</feature>
<evidence type="ECO:0000256" key="7">
    <source>
        <dbReference type="ARBA" id="ARBA00022679"/>
    </source>
</evidence>
<dbReference type="InterPro" id="IPR029398">
    <property type="entry name" value="PolB_thumb"/>
</dbReference>
<dbReference type="Gene3D" id="3.40.50.10190">
    <property type="entry name" value="BRCT domain"/>
    <property type="match status" value="1"/>
</dbReference>
<dbReference type="SUPFAM" id="SSF47802">
    <property type="entry name" value="DNA polymerase beta, N-terminal domain-like"/>
    <property type="match status" value="1"/>
</dbReference>
<keyword evidence="7" id="KW-0808">Transferase</keyword>
<proteinExistence type="inferred from homology"/>